<feature type="region of interest" description="Disordered" evidence="1">
    <location>
        <begin position="139"/>
        <end position="158"/>
    </location>
</feature>
<feature type="region of interest" description="Disordered" evidence="1">
    <location>
        <begin position="184"/>
        <end position="205"/>
    </location>
</feature>
<gene>
    <name evidence="3" type="ORF">HGRIS_010199</name>
</gene>
<feature type="compositionally biased region" description="Polar residues" evidence="1">
    <location>
        <begin position="140"/>
        <end position="158"/>
    </location>
</feature>
<dbReference type="EMBL" id="JASNQZ010000012">
    <property type="protein sequence ID" value="KAL0950207.1"/>
    <property type="molecule type" value="Genomic_DNA"/>
</dbReference>
<protein>
    <submittedName>
        <fullName evidence="3">Uncharacterized protein</fullName>
    </submittedName>
</protein>
<evidence type="ECO:0000313" key="3">
    <source>
        <dbReference type="EMBL" id="KAL0950207.1"/>
    </source>
</evidence>
<dbReference type="Proteomes" id="UP001556367">
    <property type="component" value="Unassembled WGS sequence"/>
</dbReference>
<evidence type="ECO:0000313" key="4">
    <source>
        <dbReference type="Proteomes" id="UP001556367"/>
    </source>
</evidence>
<keyword evidence="2" id="KW-0472">Membrane</keyword>
<feature type="region of interest" description="Disordered" evidence="1">
    <location>
        <begin position="1"/>
        <end position="30"/>
    </location>
</feature>
<name>A0ABR3J3Y1_9AGAR</name>
<evidence type="ECO:0000256" key="1">
    <source>
        <dbReference type="SAM" id="MobiDB-lite"/>
    </source>
</evidence>
<keyword evidence="2" id="KW-0812">Transmembrane</keyword>
<accession>A0ABR3J3Y1</accession>
<proteinExistence type="predicted"/>
<organism evidence="3 4">
    <name type="scientific">Hohenbuehelia grisea</name>
    <dbReference type="NCBI Taxonomy" id="104357"/>
    <lineage>
        <taxon>Eukaryota</taxon>
        <taxon>Fungi</taxon>
        <taxon>Dikarya</taxon>
        <taxon>Basidiomycota</taxon>
        <taxon>Agaricomycotina</taxon>
        <taxon>Agaricomycetes</taxon>
        <taxon>Agaricomycetidae</taxon>
        <taxon>Agaricales</taxon>
        <taxon>Pleurotineae</taxon>
        <taxon>Pleurotaceae</taxon>
        <taxon>Hohenbuehelia</taxon>
    </lineage>
</organism>
<sequence length="205" mass="22689">MVFHTPTSTPRSIFWSSSTTQPLGPETSPPAQANVRRLAVGGIVGAVLGSLLGVSLLTLLAYLLIRCKRRRDINKSADASMSENDSTLLISPAITAPPIREPPYVTEQVNQKPDMKSARRRMQLQDQAERIHRELAQMEAVTQQSGPRSDSTDSSWSEQAMVDTVELARQMNLMRAQIARLEVQQQSPWARGLTDEPPPGYEPVE</sequence>
<reference evidence="4" key="1">
    <citation type="submission" date="2024-06" db="EMBL/GenBank/DDBJ databases">
        <title>Multi-omics analyses provide insights into the biosynthesis of the anticancer antibiotic pleurotin in Hohenbuehelia grisea.</title>
        <authorList>
            <person name="Weaver J.A."/>
            <person name="Alberti F."/>
        </authorList>
    </citation>
    <scope>NUCLEOTIDE SEQUENCE [LARGE SCALE GENOMIC DNA]</scope>
    <source>
        <strain evidence="4">T-177</strain>
    </source>
</reference>
<keyword evidence="2" id="KW-1133">Transmembrane helix</keyword>
<feature type="compositionally biased region" description="Polar residues" evidence="1">
    <location>
        <begin position="1"/>
        <end position="22"/>
    </location>
</feature>
<feature type="transmembrane region" description="Helical" evidence="2">
    <location>
        <begin position="38"/>
        <end position="65"/>
    </location>
</feature>
<keyword evidence="4" id="KW-1185">Reference proteome</keyword>
<feature type="compositionally biased region" description="Pro residues" evidence="1">
    <location>
        <begin position="196"/>
        <end position="205"/>
    </location>
</feature>
<evidence type="ECO:0000256" key="2">
    <source>
        <dbReference type="SAM" id="Phobius"/>
    </source>
</evidence>
<comment type="caution">
    <text evidence="3">The sequence shown here is derived from an EMBL/GenBank/DDBJ whole genome shotgun (WGS) entry which is preliminary data.</text>
</comment>